<name>A0ABD3N4X0_9STRA</name>
<comment type="caution">
    <text evidence="1">The sequence shown here is derived from an EMBL/GenBank/DDBJ whole genome shotgun (WGS) entry which is preliminary data.</text>
</comment>
<accession>A0ABD3N4X0</accession>
<evidence type="ECO:0000313" key="2">
    <source>
        <dbReference type="Proteomes" id="UP001530400"/>
    </source>
</evidence>
<keyword evidence="2" id="KW-1185">Reference proteome</keyword>
<organism evidence="1 2">
    <name type="scientific">Cyclotella atomus</name>
    <dbReference type="NCBI Taxonomy" id="382360"/>
    <lineage>
        <taxon>Eukaryota</taxon>
        <taxon>Sar</taxon>
        <taxon>Stramenopiles</taxon>
        <taxon>Ochrophyta</taxon>
        <taxon>Bacillariophyta</taxon>
        <taxon>Coscinodiscophyceae</taxon>
        <taxon>Thalassiosirophycidae</taxon>
        <taxon>Stephanodiscales</taxon>
        <taxon>Stephanodiscaceae</taxon>
        <taxon>Cyclotella</taxon>
    </lineage>
</organism>
<evidence type="ECO:0000313" key="1">
    <source>
        <dbReference type="EMBL" id="KAL3769612.1"/>
    </source>
</evidence>
<dbReference type="EMBL" id="JALLPJ020001329">
    <property type="protein sequence ID" value="KAL3769612.1"/>
    <property type="molecule type" value="Genomic_DNA"/>
</dbReference>
<proteinExistence type="predicted"/>
<dbReference type="AlphaFoldDB" id="A0ABD3N4X0"/>
<protein>
    <submittedName>
        <fullName evidence="1">Uncharacterized protein</fullName>
    </submittedName>
</protein>
<sequence>MKSLPPPSIIKTIALCTYILRQCSSLQTTPSPIQNTLTPNELHQLAIKAGQRERGSKSYKKSWHHYRRCGTESIRYELSQLLPHPVDQAELNSLSFSLGVAADVGEMPSFESAGARSGYAMDYFCRARLLADLLIQLGNEAELTKKCHLTSIGGGPGFDYVAAALVSLFNAAGDSECIMPVHATILDYEVGWGDLVGAMNEATNAALPTENKMHCRWGGACDITKSIYHESNTNCLQNVNSTTIWTCQYCVAENAVKLRDSDYVFFRELFAAAANGASFLITETTPRLWPEFYELVLQYNADNFDSMLQISFPYMRGQQMMITKSRIKDGCSVPRVISEKDEKLLLDFEKYLQSHDDLMESGWERQRKKTLPLI</sequence>
<reference evidence="1 2" key="1">
    <citation type="submission" date="2024-10" db="EMBL/GenBank/DDBJ databases">
        <title>Updated reference genomes for cyclostephanoid diatoms.</title>
        <authorList>
            <person name="Roberts W.R."/>
            <person name="Alverson A.J."/>
        </authorList>
    </citation>
    <scope>NUCLEOTIDE SEQUENCE [LARGE SCALE GENOMIC DNA]</scope>
    <source>
        <strain evidence="1 2">AJA010-31</strain>
    </source>
</reference>
<dbReference type="Proteomes" id="UP001530400">
    <property type="component" value="Unassembled WGS sequence"/>
</dbReference>
<gene>
    <name evidence="1" type="ORF">ACHAWO_011558</name>
</gene>